<accession>A0A165S4E2</accession>
<evidence type="ECO:0000313" key="2">
    <source>
        <dbReference type="Proteomes" id="UP000076882"/>
    </source>
</evidence>
<dbReference type="Pfam" id="PF03358">
    <property type="entry name" value="FMN_red"/>
    <property type="match status" value="1"/>
</dbReference>
<dbReference type="GO" id="GO:0016491">
    <property type="term" value="F:oxidoreductase activity"/>
    <property type="evidence" value="ECO:0007669"/>
    <property type="project" value="InterPro"/>
</dbReference>
<reference evidence="1 2" key="1">
    <citation type="submission" date="2016-03" db="EMBL/GenBank/DDBJ databases">
        <title>Comparative genomics of 54 Lactobacillus plantarum strains reveals genomic uncoupling from niche constraints.</title>
        <authorList>
            <person name="Martino M.E."/>
        </authorList>
    </citation>
    <scope>NUCLEOTIDE SEQUENCE [LARGE SCALE GENOMIC DNA]</scope>
    <source>
        <strain evidence="1 2">19.1</strain>
    </source>
</reference>
<dbReference type="EMBL" id="LUXM01000018">
    <property type="protein sequence ID" value="KZU97035.1"/>
    <property type="molecule type" value="Genomic_DNA"/>
</dbReference>
<dbReference type="PANTHER" id="PTHR30543">
    <property type="entry name" value="CHROMATE REDUCTASE"/>
    <property type="match status" value="1"/>
</dbReference>
<protein>
    <submittedName>
        <fullName evidence="1">Oxidoreductase</fullName>
    </submittedName>
</protein>
<dbReference type="KEGG" id="lpb:SH83_00545"/>
<organism evidence="1 2">
    <name type="scientific">Lactiplantibacillus plantarum</name>
    <name type="common">Lactobacillus plantarum</name>
    <dbReference type="NCBI Taxonomy" id="1590"/>
    <lineage>
        <taxon>Bacteria</taxon>
        <taxon>Bacillati</taxon>
        <taxon>Bacillota</taxon>
        <taxon>Bacilli</taxon>
        <taxon>Lactobacillales</taxon>
        <taxon>Lactobacillaceae</taxon>
        <taxon>Lactiplantibacillus</taxon>
    </lineage>
</organism>
<dbReference type="AlphaFoldDB" id="A0A165S4E2"/>
<name>A0A165S4E2_LACPN</name>
<dbReference type="Gene3D" id="3.40.50.360">
    <property type="match status" value="1"/>
</dbReference>
<evidence type="ECO:0000313" key="1">
    <source>
        <dbReference type="EMBL" id="KZU97035.1"/>
    </source>
</evidence>
<dbReference type="RefSeq" id="WP_003646320.1">
    <property type="nucleotide sequence ID" value="NZ_CAADEV010000008.1"/>
</dbReference>
<proteinExistence type="predicted"/>
<dbReference type="PANTHER" id="PTHR30543:SF21">
    <property type="entry name" value="NAD(P)H-DEPENDENT FMN REDUCTASE LOT6"/>
    <property type="match status" value="1"/>
</dbReference>
<dbReference type="InterPro" id="IPR005025">
    <property type="entry name" value="FMN_Rdtase-like_dom"/>
</dbReference>
<dbReference type="SUPFAM" id="SSF52218">
    <property type="entry name" value="Flavoproteins"/>
    <property type="match status" value="1"/>
</dbReference>
<sequence length="200" mass="22253">MFKIAIILGSTRSQANGRALFNHLKLIIDQLPTHSTIHYQFLDLANYQLPLFDEPEPPMANPHRELPANQQQWLTDMASADGYIILTPEYNHAMPAGLKNAFDFLAFEGARKPAKIISYSDNMRGGQFGAAALVPVLQRLGMVVLPKPTPIGNVPQTLQSNGHFIDNAPLSKRYDHALHQALTEITYYTTVLTTTPFPTD</sequence>
<dbReference type="GO" id="GO:0010181">
    <property type="term" value="F:FMN binding"/>
    <property type="evidence" value="ECO:0007669"/>
    <property type="project" value="TreeGrafter"/>
</dbReference>
<dbReference type="GO" id="GO:0005829">
    <property type="term" value="C:cytosol"/>
    <property type="evidence" value="ECO:0007669"/>
    <property type="project" value="TreeGrafter"/>
</dbReference>
<gene>
    <name evidence="1" type="ORF">Lp19_1011</name>
</gene>
<comment type="caution">
    <text evidence="1">The sequence shown here is derived from an EMBL/GenBank/DDBJ whole genome shotgun (WGS) entry which is preliminary data.</text>
</comment>
<dbReference type="InterPro" id="IPR029039">
    <property type="entry name" value="Flavoprotein-like_sf"/>
</dbReference>
<dbReference type="PATRIC" id="fig|1590.142.peg.129"/>
<dbReference type="Proteomes" id="UP000076882">
    <property type="component" value="Unassembled WGS sequence"/>
</dbReference>
<dbReference type="InterPro" id="IPR050712">
    <property type="entry name" value="NAD(P)H-dep_reductase"/>
</dbReference>